<sequence>METALKDKTPSELSEQFYSSEVYDLIVKETVRNATDIKNEHDFFTTADEIRVFV</sequence>
<reference evidence="1 2" key="1">
    <citation type="submission" date="2013-11" db="EMBL/GenBank/DDBJ databases">
        <title>Genome sequencing of Stegodyphus mimosarum.</title>
        <authorList>
            <person name="Bechsgaard J."/>
        </authorList>
    </citation>
    <scope>NUCLEOTIDE SEQUENCE [LARGE SCALE GENOMIC DNA]</scope>
</reference>
<dbReference type="AlphaFoldDB" id="A0A087T9T5"/>
<organism evidence="1 2">
    <name type="scientific">Stegodyphus mimosarum</name>
    <name type="common">African social velvet spider</name>
    <dbReference type="NCBI Taxonomy" id="407821"/>
    <lineage>
        <taxon>Eukaryota</taxon>
        <taxon>Metazoa</taxon>
        <taxon>Ecdysozoa</taxon>
        <taxon>Arthropoda</taxon>
        <taxon>Chelicerata</taxon>
        <taxon>Arachnida</taxon>
        <taxon>Araneae</taxon>
        <taxon>Araneomorphae</taxon>
        <taxon>Entelegynae</taxon>
        <taxon>Eresoidea</taxon>
        <taxon>Eresidae</taxon>
        <taxon>Stegodyphus</taxon>
    </lineage>
</organism>
<evidence type="ECO:0000313" key="1">
    <source>
        <dbReference type="EMBL" id="KFM61874.1"/>
    </source>
</evidence>
<dbReference type="Proteomes" id="UP000054359">
    <property type="component" value="Unassembled WGS sequence"/>
</dbReference>
<name>A0A087T9T5_STEMI</name>
<feature type="non-terminal residue" evidence="1">
    <location>
        <position position="54"/>
    </location>
</feature>
<proteinExistence type="predicted"/>
<gene>
    <name evidence="1" type="ORF">X975_23943</name>
</gene>
<dbReference type="EMBL" id="KK114194">
    <property type="protein sequence ID" value="KFM61874.1"/>
    <property type="molecule type" value="Genomic_DNA"/>
</dbReference>
<evidence type="ECO:0000313" key="2">
    <source>
        <dbReference type="Proteomes" id="UP000054359"/>
    </source>
</evidence>
<protein>
    <submittedName>
        <fullName evidence="1">Uncharacterized protein</fullName>
    </submittedName>
</protein>
<keyword evidence="2" id="KW-1185">Reference proteome</keyword>
<accession>A0A087T9T5</accession>